<dbReference type="HOGENOM" id="CLU_122943_0_0_1"/>
<evidence type="ECO:0000313" key="2">
    <source>
        <dbReference type="EMBL" id="ETN47012.1"/>
    </source>
</evidence>
<dbReference type="GeneID" id="19968541"/>
<reference evidence="2 3" key="1">
    <citation type="submission" date="2013-03" db="EMBL/GenBank/DDBJ databases">
        <title>The Genome Sequence of Phialophora europaea CBS 101466.</title>
        <authorList>
            <consortium name="The Broad Institute Genomics Platform"/>
            <person name="Cuomo C."/>
            <person name="de Hoog S."/>
            <person name="Gorbushina A."/>
            <person name="Walker B."/>
            <person name="Young S.K."/>
            <person name="Zeng Q."/>
            <person name="Gargeya S."/>
            <person name="Fitzgerald M."/>
            <person name="Haas B."/>
            <person name="Abouelleil A."/>
            <person name="Allen A.W."/>
            <person name="Alvarado L."/>
            <person name="Arachchi H.M."/>
            <person name="Berlin A.M."/>
            <person name="Chapman S.B."/>
            <person name="Gainer-Dewar J."/>
            <person name="Goldberg J."/>
            <person name="Griggs A."/>
            <person name="Gujja S."/>
            <person name="Hansen M."/>
            <person name="Howarth C."/>
            <person name="Imamovic A."/>
            <person name="Ireland A."/>
            <person name="Larimer J."/>
            <person name="McCowan C."/>
            <person name="Murphy C."/>
            <person name="Pearson M."/>
            <person name="Poon T.W."/>
            <person name="Priest M."/>
            <person name="Roberts A."/>
            <person name="Saif S."/>
            <person name="Shea T."/>
            <person name="Sisk P."/>
            <person name="Sykes S."/>
            <person name="Wortman J."/>
            <person name="Nusbaum C."/>
            <person name="Birren B."/>
        </authorList>
    </citation>
    <scope>NUCLEOTIDE SEQUENCE [LARGE SCALE GENOMIC DNA]</scope>
    <source>
        <strain evidence="2 3">CBS 101466</strain>
    </source>
</reference>
<name>W2SE97_CYPE1</name>
<feature type="region of interest" description="Disordered" evidence="1">
    <location>
        <begin position="1"/>
        <end position="136"/>
    </location>
</feature>
<feature type="compositionally biased region" description="Basic and acidic residues" evidence="1">
    <location>
        <begin position="114"/>
        <end position="136"/>
    </location>
</feature>
<dbReference type="VEuPathDB" id="FungiDB:HMPREF1541_01202"/>
<dbReference type="eggNOG" id="ENOG502SZPH">
    <property type="taxonomic scope" value="Eukaryota"/>
</dbReference>
<evidence type="ECO:0000313" key="3">
    <source>
        <dbReference type="Proteomes" id="UP000030752"/>
    </source>
</evidence>
<dbReference type="InParanoid" id="W2SE97"/>
<dbReference type="OrthoDB" id="4161095at2759"/>
<dbReference type="Proteomes" id="UP000030752">
    <property type="component" value="Unassembled WGS sequence"/>
</dbReference>
<dbReference type="EMBL" id="KB822711">
    <property type="protein sequence ID" value="ETN47012.1"/>
    <property type="molecule type" value="Genomic_DNA"/>
</dbReference>
<feature type="compositionally biased region" description="Polar residues" evidence="1">
    <location>
        <begin position="32"/>
        <end position="56"/>
    </location>
</feature>
<organism evidence="2 3">
    <name type="scientific">Cyphellophora europaea (strain CBS 101466)</name>
    <name type="common">Phialophora europaea</name>
    <dbReference type="NCBI Taxonomy" id="1220924"/>
    <lineage>
        <taxon>Eukaryota</taxon>
        <taxon>Fungi</taxon>
        <taxon>Dikarya</taxon>
        <taxon>Ascomycota</taxon>
        <taxon>Pezizomycotina</taxon>
        <taxon>Eurotiomycetes</taxon>
        <taxon>Chaetothyriomycetidae</taxon>
        <taxon>Chaetothyriales</taxon>
        <taxon>Cyphellophoraceae</taxon>
        <taxon>Cyphellophora</taxon>
    </lineage>
</organism>
<feature type="compositionally biased region" description="Low complexity" evidence="1">
    <location>
        <begin position="1"/>
        <end position="25"/>
    </location>
</feature>
<keyword evidence="3" id="KW-1185">Reference proteome</keyword>
<sequence length="136" mass="14928">MSNSNSSYSYSSSSYTSFSSSSSSNGGRPFAQSFTSESHGNNRDGTQTRRTYQETGQPMVEERSYTDASGRRIEGPGGTQGARQGQLEGRIEDVTDKEEGRGVKGEVEEPDLSQAEKDKLYEERIEDEYAKREGGA</sequence>
<protein>
    <submittedName>
        <fullName evidence="2">Uncharacterized protein</fullName>
    </submittedName>
</protein>
<feature type="compositionally biased region" description="Basic and acidic residues" evidence="1">
    <location>
        <begin position="89"/>
        <end position="107"/>
    </location>
</feature>
<evidence type="ECO:0000256" key="1">
    <source>
        <dbReference type="SAM" id="MobiDB-lite"/>
    </source>
</evidence>
<dbReference type="RefSeq" id="XP_008711724.1">
    <property type="nucleotide sequence ID" value="XM_008713502.1"/>
</dbReference>
<feature type="compositionally biased region" description="Basic and acidic residues" evidence="1">
    <location>
        <begin position="60"/>
        <end position="74"/>
    </location>
</feature>
<accession>W2SE97</accession>
<gene>
    <name evidence="2" type="ORF">HMPREF1541_01202</name>
</gene>
<proteinExistence type="predicted"/>
<dbReference type="AlphaFoldDB" id="W2SE97"/>